<dbReference type="AlphaFoldDB" id="U7QNR5"/>
<sequence>MTRRLRFGNPKARVKVLRAAIASDFTVKTPVQKNDKFS</sequence>
<dbReference type="EMBL" id="AUZM01000008">
    <property type="protein sequence ID" value="ERT08770.1"/>
    <property type="molecule type" value="Genomic_DNA"/>
</dbReference>
<organism evidence="1 2">
    <name type="scientific">Lyngbya aestuarii BL J</name>
    <dbReference type="NCBI Taxonomy" id="1348334"/>
    <lineage>
        <taxon>Bacteria</taxon>
        <taxon>Bacillati</taxon>
        <taxon>Cyanobacteriota</taxon>
        <taxon>Cyanophyceae</taxon>
        <taxon>Oscillatoriophycideae</taxon>
        <taxon>Oscillatoriales</taxon>
        <taxon>Microcoleaceae</taxon>
        <taxon>Lyngbya</taxon>
    </lineage>
</organism>
<keyword evidence="2" id="KW-1185">Reference proteome</keyword>
<evidence type="ECO:0000313" key="2">
    <source>
        <dbReference type="Proteomes" id="UP000017127"/>
    </source>
</evidence>
<proteinExistence type="predicted"/>
<evidence type="ECO:0000313" key="1">
    <source>
        <dbReference type="EMBL" id="ERT08770.1"/>
    </source>
</evidence>
<reference evidence="1 2" key="1">
    <citation type="journal article" date="2013" name="Front. Microbiol.">
        <title>Comparative genomic analyses of the cyanobacterium, Lyngbya aestuarii BL J, a powerful hydrogen producer.</title>
        <authorList>
            <person name="Kothari A."/>
            <person name="Vaughn M."/>
            <person name="Garcia-Pichel F."/>
        </authorList>
    </citation>
    <scope>NUCLEOTIDE SEQUENCE [LARGE SCALE GENOMIC DNA]</scope>
    <source>
        <strain evidence="1 2">BL J</strain>
    </source>
</reference>
<gene>
    <name evidence="1" type="ORF">M595_1272</name>
</gene>
<comment type="caution">
    <text evidence="1">The sequence shown here is derived from an EMBL/GenBank/DDBJ whole genome shotgun (WGS) entry which is preliminary data.</text>
</comment>
<accession>U7QNR5</accession>
<dbReference type="Proteomes" id="UP000017127">
    <property type="component" value="Unassembled WGS sequence"/>
</dbReference>
<name>U7QNR5_9CYAN</name>
<protein>
    <submittedName>
        <fullName evidence="1">Uncharacterized protein</fullName>
    </submittedName>
</protein>